<protein>
    <submittedName>
        <fullName evidence="1">Uncharacterized protein</fullName>
    </submittedName>
</protein>
<organism evidence="1">
    <name type="scientific">viral metagenome</name>
    <dbReference type="NCBI Taxonomy" id="1070528"/>
    <lineage>
        <taxon>unclassified sequences</taxon>
        <taxon>metagenomes</taxon>
        <taxon>organismal metagenomes</taxon>
    </lineage>
</organism>
<name>A0A6C0H087_9ZZZZ</name>
<dbReference type="EMBL" id="MN739832">
    <property type="protein sequence ID" value="QHT73817.1"/>
    <property type="molecule type" value="Genomic_DNA"/>
</dbReference>
<accession>A0A6C0H087</accession>
<sequence>MDTIIFNQFFNYCFEGDIINAKLIYFSNDDINVRYKNDKIFRFCCEAAKNMDGYNERFTNHSKKLIDVIKFLCEICNDYKVYIDNNHLIEWKINKIISIKI</sequence>
<dbReference type="AlphaFoldDB" id="A0A6C0H087"/>
<proteinExistence type="predicted"/>
<evidence type="ECO:0000313" key="1">
    <source>
        <dbReference type="EMBL" id="QHT73817.1"/>
    </source>
</evidence>
<reference evidence="1" key="1">
    <citation type="journal article" date="2020" name="Nature">
        <title>Giant virus diversity and host interactions through global metagenomics.</title>
        <authorList>
            <person name="Schulz F."/>
            <person name="Roux S."/>
            <person name="Paez-Espino D."/>
            <person name="Jungbluth S."/>
            <person name="Walsh D.A."/>
            <person name="Denef V.J."/>
            <person name="McMahon K.D."/>
            <person name="Konstantinidis K.T."/>
            <person name="Eloe-Fadrosh E.A."/>
            <person name="Kyrpides N.C."/>
            <person name="Woyke T."/>
        </authorList>
    </citation>
    <scope>NUCLEOTIDE SEQUENCE</scope>
    <source>
        <strain evidence="1">GVMAG-M-3300023179-4</strain>
    </source>
</reference>